<dbReference type="InterPro" id="IPR011047">
    <property type="entry name" value="Quinoprotein_ADH-like_sf"/>
</dbReference>
<dbReference type="OrthoDB" id="581621at2"/>
<dbReference type="Proteomes" id="UP000248706">
    <property type="component" value="Unassembled WGS sequence"/>
</dbReference>
<organism evidence="1 2">
    <name type="scientific">Thermogemmatispora tikiterensis</name>
    <dbReference type="NCBI Taxonomy" id="1825093"/>
    <lineage>
        <taxon>Bacteria</taxon>
        <taxon>Bacillati</taxon>
        <taxon>Chloroflexota</taxon>
        <taxon>Ktedonobacteria</taxon>
        <taxon>Thermogemmatisporales</taxon>
        <taxon>Thermogemmatisporaceae</taxon>
        <taxon>Thermogemmatispora</taxon>
    </lineage>
</organism>
<evidence type="ECO:0000313" key="2">
    <source>
        <dbReference type="Proteomes" id="UP000248706"/>
    </source>
</evidence>
<accession>A0A328VKX8</accession>
<protein>
    <submittedName>
        <fullName evidence="1">Uncharacterized protein</fullName>
    </submittedName>
</protein>
<evidence type="ECO:0000313" key="1">
    <source>
        <dbReference type="EMBL" id="RAQ96460.1"/>
    </source>
</evidence>
<name>A0A328VKX8_9CHLR</name>
<dbReference type="AlphaFoldDB" id="A0A328VKX8"/>
<reference evidence="1 2" key="1">
    <citation type="submission" date="2016-08" db="EMBL/GenBank/DDBJ databases">
        <title>Analysis of Carbohydrate Active Enzymes in Thermogemmatispora T81 Reveals Carbohydrate Degradation Ability.</title>
        <authorList>
            <person name="Tomazini A."/>
            <person name="Lal S."/>
            <person name="Stott M."/>
            <person name="Henrissat B."/>
            <person name="Polikarpov I."/>
            <person name="Sparling R."/>
            <person name="Levin D.B."/>
        </authorList>
    </citation>
    <scope>NUCLEOTIDE SEQUENCE [LARGE SCALE GENOMIC DNA]</scope>
    <source>
        <strain evidence="1 2">T81</strain>
    </source>
</reference>
<dbReference type="SUPFAM" id="SSF50998">
    <property type="entry name" value="Quinoprotein alcohol dehydrogenase-like"/>
    <property type="match status" value="1"/>
</dbReference>
<keyword evidence="2" id="KW-1185">Reference proteome</keyword>
<gene>
    <name evidence="1" type="ORF">A4R35_13010</name>
</gene>
<dbReference type="EMBL" id="MCIF01000002">
    <property type="protein sequence ID" value="RAQ96460.1"/>
    <property type="molecule type" value="Genomic_DNA"/>
</dbReference>
<comment type="caution">
    <text evidence="1">The sequence shown here is derived from an EMBL/GenBank/DDBJ whole genome shotgun (WGS) entry which is preliminary data.</text>
</comment>
<sequence length="1148" mass="122034">MNQARFSRQQHPLLGLLTLLALATTLLPGPFVSAWLHPQRPGAHWAITTRQSQAKAPRSSGHTAVLTYKNDNWRSGQNTTETLLTPGNVNAQTFGKRVAYPVDGQIYTQPLYVPNLNVNGALHNVVFVATEHDSIYAFDADTQATNGAPPPLWHVNYLLPGETTVAWEDVACGDTVPEIGITGTPVIDLATRTMFFVTFSENSSGQFFDRLHAIDISTGRERPGSPVVVRASVPGQGAGSQNGSVSFDPRYERQRAALLLANGQIYIAWGSFCDNMPYHGWIISYAYDGSSFRQTHAFNVTPDGAGAGVWHGGGGLAADSEGNIYFISGNGDFEPSAPRPSLGDSFVKLSPDLRLLDYFAPFNQECLGEADADLGSGGPLLLPSYPELIGGGKEGRIYVLDTNKLGQFTTVSQPCTEANRRRTDLDQVLQETPPSTVGGLYGTPAYWRSANAEYVYVSSVGHPTLAYRLQRNSKGQVLLSPTPSSQTPERSFLFSGGNPSLSSNGTSNGILWLIDPGGALRAYDATNLSHELYSSAQDPDYDTLDSYVKFSTPTIADGRVFVPTKTTLTIYGLLNKSSAPPPPVTYNNVGISDDFTQNVQAANYDGLGYSYSATALAQAGITPGASVLCNGLAFIWPDLPAGVKDNYQANGQTIPLNSGPGVTLVAFLGSATQGSTSGTARINYSDGSTQPFTLGLTDWTTSPPAFNNKLVATMSYRNGPGGQQPVTVYLFYTDVTVDPSKTIKSVTLPPEPSGPSRLHIFAIATKGLYGSYNNIGVSDDHLPAQANFDNAGHSYSLQALQQAGINPGDNAFYRGVSGVVFQWPNAAASQLNNYIATGQTLPVAPQKNASLLAFLGAASGGPSYGTAYVNYSDGSRQPFTLGFSDWTLNEGKAREPSFGNGIFVTLPYRNQPTGQEFVKTYIFYAEVALQSGKTVKSVTLPATVNQGLLHVFAVATKTAEDSPYNNAGTSDDSNPQAANFDGTGASYSAQALAAVGIFPWQPFTYNGVTFSWPNVASGANNNYLASGQTLLLSGNAHKTALALLGAADHSDASGAHGQVLVRYSDGSAQPLPLCLSDWTLGGGSFAPSCGNSIAIVTAYYNRPSGPQLQRAYVFYAELPLDPEKTVKSITLPTTVLGGHLHVFAIALK</sequence>
<proteinExistence type="predicted"/>
<dbReference type="RefSeq" id="WP_112430050.1">
    <property type="nucleotide sequence ID" value="NZ_MCIF01000002.1"/>
</dbReference>